<keyword evidence="9" id="KW-1003">Cell membrane</keyword>
<feature type="transmembrane region" description="Helical" evidence="9">
    <location>
        <begin position="389"/>
        <end position="415"/>
    </location>
</feature>
<sequence length="454" mass="50922">MEHLEDQERMDLWATIQDALLNEQIDQFRAEFLDLHPYDQAKIFEEVEDQIRMQIYTYLSPEEVAEVMEHIDYEEIEPFFTEMDPRFAAQVFSEMSTDDAVDILNEFDKNKVASFLTIMDDNSADEIKDLLHYEEKTAGSIMTTEFVVVKAGMTIREAMLHLREEAPDAETIYYTYVIDEDKRLVGVISLRDLIISEEDWVISDVMSERVVSVPVGEDQEEVARMMRDYDFLALPVVDFQDHLLGIITVDDVMDVMEEEASDDYSKLAGISDVDSPDDHAFTSAKKRLPWLIILLFLGSFTASLIGRFEATLDQVAILAIFIPLIAGMAGNTGTQALAVAVRGIATGEISNQGKSKMILREATTGLITGVSCGVLITLVVYFWQNNFYLGLLVGLSIMITLIVATLAGALVPLVMHRFKIDPAVASGPFITTISDIISILIYFGLATAFMRLLI</sequence>
<keyword evidence="9" id="KW-0479">Metal-binding</keyword>
<dbReference type="Gene3D" id="1.10.357.20">
    <property type="entry name" value="SLC41 divalent cation transporters, integral membrane domain"/>
    <property type="match status" value="1"/>
</dbReference>
<dbReference type="NCBIfam" id="TIGR00400">
    <property type="entry name" value="mgtE"/>
    <property type="match status" value="1"/>
</dbReference>
<dbReference type="PROSITE" id="PS51371">
    <property type="entry name" value="CBS"/>
    <property type="match status" value="2"/>
</dbReference>
<evidence type="ECO:0000256" key="5">
    <source>
        <dbReference type="ARBA" id="ARBA00022842"/>
    </source>
</evidence>
<dbReference type="PANTHER" id="PTHR43773">
    <property type="entry name" value="MAGNESIUM TRANSPORTER MGTE"/>
    <property type="match status" value="1"/>
</dbReference>
<protein>
    <recommendedName>
        <fullName evidence="9">Magnesium transporter MgtE</fullName>
    </recommendedName>
</protein>
<dbReference type="InterPro" id="IPR000644">
    <property type="entry name" value="CBS_dom"/>
</dbReference>
<feature type="domain" description="CBS" evidence="10">
    <location>
        <begin position="206"/>
        <end position="264"/>
    </location>
</feature>
<dbReference type="SUPFAM" id="SSF158791">
    <property type="entry name" value="MgtE N-terminal domain-like"/>
    <property type="match status" value="1"/>
</dbReference>
<evidence type="ECO:0000256" key="2">
    <source>
        <dbReference type="ARBA" id="ARBA00009749"/>
    </source>
</evidence>
<evidence type="ECO:0000256" key="4">
    <source>
        <dbReference type="ARBA" id="ARBA00022692"/>
    </source>
</evidence>
<dbReference type="InterPro" id="IPR006668">
    <property type="entry name" value="Mg_transptr_MgtE_intracell_dom"/>
</dbReference>
<dbReference type="SMART" id="SM00924">
    <property type="entry name" value="MgtE_N"/>
    <property type="match status" value="1"/>
</dbReference>
<dbReference type="Proteomes" id="UP001596410">
    <property type="component" value="Unassembled WGS sequence"/>
</dbReference>
<dbReference type="InterPro" id="IPR046342">
    <property type="entry name" value="CBS_dom_sf"/>
</dbReference>
<accession>A0ABW2EP08</accession>
<comment type="caution">
    <text evidence="11">The sequence shown here is derived from an EMBL/GenBank/DDBJ whole genome shotgun (WGS) entry which is preliminary data.</text>
</comment>
<evidence type="ECO:0000259" key="10">
    <source>
        <dbReference type="PROSITE" id="PS51371"/>
    </source>
</evidence>
<dbReference type="Pfam" id="PF01769">
    <property type="entry name" value="MgtE"/>
    <property type="match status" value="1"/>
</dbReference>
<keyword evidence="3 9" id="KW-0813">Transport</keyword>
<evidence type="ECO:0000256" key="9">
    <source>
        <dbReference type="RuleBase" id="RU362011"/>
    </source>
</evidence>
<keyword evidence="12" id="KW-1185">Reference proteome</keyword>
<keyword evidence="4 9" id="KW-0812">Transmembrane</keyword>
<evidence type="ECO:0000256" key="3">
    <source>
        <dbReference type="ARBA" id="ARBA00022448"/>
    </source>
</evidence>
<dbReference type="InterPro" id="IPR038076">
    <property type="entry name" value="MgtE_N_sf"/>
</dbReference>
<comment type="subcellular location">
    <subcellularLocation>
        <location evidence="9">Cell membrane</location>
        <topology evidence="9">Multi-pass membrane protein</topology>
    </subcellularLocation>
    <subcellularLocation>
        <location evidence="1">Membrane</location>
        <topology evidence="1">Multi-pass membrane protein</topology>
    </subcellularLocation>
</comment>
<dbReference type="InterPro" id="IPR006667">
    <property type="entry name" value="SLC41_membr_dom"/>
</dbReference>
<gene>
    <name evidence="11" type="primary">mgtE</name>
    <name evidence="11" type="ORF">ACFQIC_13295</name>
</gene>
<evidence type="ECO:0000256" key="7">
    <source>
        <dbReference type="ARBA" id="ARBA00023136"/>
    </source>
</evidence>
<dbReference type="Gene3D" id="3.10.580.10">
    <property type="entry name" value="CBS-domain"/>
    <property type="match status" value="1"/>
</dbReference>
<evidence type="ECO:0000256" key="8">
    <source>
        <dbReference type="PROSITE-ProRule" id="PRU00703"/>
    </source>
</evidence>
<comment type="subunit">
    <text evidence="9">Homodimer.</text>
</comment>
<proteinExistence type="inferred from homology"/>
<dbReference type="Pfam" id="PF00571">
    <property type="entry name" value="CBS"/>
    <property type="match status" value="2"/>
</dbReference>
<comment type="function">
    <text evidence="9">Acts as a magnesium transporter.</text>
</comment>
<evidence type="ECO:0000256" key="1">
    <source>
        <dbReference type="ARBA" id="ARBA00004141"/>
    </source>
</evidence>
<feature type="transmembrane region" description="Helical" evidence="9">
    <location>
        <begin position="427"/>
        <end position="450"/>
    </location>
</feature>
<feature type="transmembrane region" description="Helical" evidence="9">
    <location>
        <begin position="314"/>
        <end position="341"/>
    </location>
</feature>
<dbReference type="SUPFAM" id="SSF54631">
    <property type="entry name" value="CBS-domain pair"/>
    <property type="match status" value="1"/>
</dbReference>
<evidence type="ECO:0000256" key="6">
    <source>
        <dbReference type="ARBA" id="ARBA00022989"/>
    </source>
</evidence>
<dbReference type="SMART" id="SM00116">
    <property type="entry name" value="CBS"/>
    <property type="match status" value="2"/>
</dbReference>
<feature type="transmembrane region" description="Helical" evidence="9">
    <location>
        <begin position="362"/>
        <end position="383"/>
    </location>
</feature>
<keyword evidence="8" id="KW-0129">CBS domain</keyword>
<name>A0ABW2EP08_9BACI</name>
<keyword evidence="6 9" id="KW-1133">Transmembrane helix</keyword>
<dbReference type="CDD" id="cd04606">
    <property type="entry name" value="CBS_pair_Mg_transporter"/>
    <property type="match status" value="1"/>
</dbReference>
<dbReference type="Gene3D" id="1.25.60.10">
    <property type="entry name" value="MgtE N-terminal domain-like"/>
    <property type="match status" value="1"/>
</dbReference>
<feature type="domain" description="CBS" evidence="10">
    <location>
        <begin position="142"/>
        <end position="205"/>
    </location>
</feature>
<dbReference type="PANTHER" id="PTHR43773:SF1">
    <property type="entry name" value="MAGNESIUM TRANSPORTER MGTE"/>
    <property type="match status" value="1"/>
</dbReference>
<keyword evidence="7 9" id="KW-0472">Membrane</keyword>
<dbReference type="SUPFAM" id="SSF161093">
    <property type="entry name" value="MgtE membrane domain-like"/>
    <property type="match status" value="1"/>
</dbReference>
<reference evidence="12" key="1">
    <citation type="journal article" date="2019" name="Int. J. Syst. Evol. Microbiol.">
        <title>The Global Catalogue of Microorganisms (GCM) 10K type strain sequencing project: providing services to taxonomists for standard genome sequencing and annotation.</title>
        <authorList>
            <consortium name="The Broad Institute Genomics Platform"/>
            <consortium name="The Broad Institute Genome Sequencing Center for Infectious Disease"/>
            <person name="Wu L."/>
            <person name="Ma J."/>
        </authorList>
    </citation>
    <scope>NUCLEOTIDE SEQUENCE [LARGE SCALE GENOMIC DNA]</scope>
    <source>
        <strain evidence="12">CGMCC 4.1621</strain>
    </source>
</reference>
<feature type="transmembrane region" description="Helical" evidence="9">
    <location>
        <begin position="288"/>
        <end position="308"/>
    </location>
</feature>
<dbReference type="RefSeq" id="WP_204710592.1">
    <property type="nucleotide sequence ID" value="NZ_JBHSZV010000033.1"/>
</dbReference>
<evidence type="ECO:0000313" key="12">
    <source>
        <dbReference type="Proteomes" id="UP001596410"/>
    </source>
</evidence>
<dbReference type="InterPro" id="IPR006669">
    <property type="entry name" value="MgtE_transporter"/>
</dbReference>
<comment type="similarity">
    <text evidence="2 9">Belongs to the SLC41A transporter family.</text>
</comment>
<dbReference type="InterPro" id="IPR036739">
    <property type="entry name" value="SLC41_membr_dom_sf"/>
</dbReference>
<organism evidence="11 12">
    <name type="scientific">Halobacillus seohaensis</name>
    <dbReference type="NCBI Taxonomy" id="447421"/>
    <lineage>
        <taxon>Bacteria</taxon>
        <taxon>Bacillati</taxon>
        <taxon>Bacillota</taxon>
        <taxon>Bacilli</taxon>
        <taxon>Bacillales</taxon>
        <taxon>Bacillaceae</taxon>
        <taxon>Halobacillus</taxon>
    </lineage>
</organism>
<dbReference type="Pfam" id="PF03448">
    <property type="entry name" value="MgtE_N"/>
    <property type="match status" value="1"/>
</dbReference>
<dbReference type="EMBL" id="JBHSZV010000033">
    <property type="protein sequence ID" value="MFC7062814.1"/>
    <property type="molecule type" value="Genomic_DNA"/>
</dbReference>
<evidence type="ECO:0000313" key="11">
    <source>
        <dbReference type="EMBL" id="MFC7062814.1"/>
    </source>
</evidence>
<keyword evidence="5 9" id="KW-0460">Magnesium</keyword>